<feature type="region of interest" description="Disordered" evidence="1">
    <location>
        <begin position="18"/>
        <end position="58"/>
    </location>
</feature>
<gene>
    <name evidence="2" type="ORF">DARMORV10_C04P44680.1</name>
</gene>
<sequence>MRLVSLSLSLYIKYKTSSQFRTHSRVQERRKKKEERRKNGESIGSSQNSCEERCEPRHQRYRKQRSLHRFSLRKQADHLFLMLYIFNIISPRTEI</sequence>
<accession>A0A816JLV8</accession>
<dbReference type="AlphaFoldDB" id="A0A816JLV8"/>
<reference evidence="2" key="1">
    <citation type="submission" date="2021-01" db="EMBL/GenBank/DDBJ databases">
        <authorList>
            <consortium name="Genoscope - CEA"/>
            <person name="William W."/>
        </authorList>
    </citation>
    <scope>NUCLEOTIDE SEQUENCE</scope>
</reference>
<name>A0A816JLV8_BRANA</name>
<evidence type="ECO:0000256" key="1">
    <source>
        <dbReference type="SAM" id="MobiDB-lite"/>
    </source>
</evidence>
<proteinExistence type="predicted"/>
<dbReference type="EMBL" id="HG994368">
    <property type="protein sequence ID" value="CAF1858277.1"/>
    <property type="molecule type" value="Genomic_DNA"/>
</dbReference>
<evidence type="ECO:0000313" key="2">
    <source>
        <dbReference type="EMBL" id="CAF1858277.1"/>
    </source>
</evidence>
<dbReference type="Gramene" id="CDY01707">
    <property type="protein sequence ID" value="CDY01707"/>
    <property type="gene ID" value="GSBRNA2T00112800001"/>
</dbReference>
<protein>
    <submittedName>
        <fullName evidence="2">(rape) hypothetical protein</fullName>
    </submittedName>
</protein>
<feature type="compositionally biased region" description="Basic residues" evidence="1">
    <location>
        <begin position="22"/>
        <end position="35"/>
    </location>
</feature>
<organism evidence="2">
    <name type="scientific">Brassica napus</name>
    <name type="common">Rape</name>
    <dbReference type="NCBI Taxonomy" id="3708"/>
    <lineage>
        <taxon>Eukaryota</taxon>
        <taxon>Viridiplantae</taxon>
        <taxon>Streptophyta</taxon>
        <taxon>Embryophyta</taxon>
        <taxon>Tracheophyta</taxon>
        <taxon>Spermatophyta</taxon>
        <taxon>Magnoliopsida</taxon>
        <taxon>eudicotyledons</taxon>
        <taxon>Gunneridae</taxon>
        <taxon>Pentapetalae</taxon>
        <taxon>rosids</taxon>
        <taxon>malvids</taxon>
        <taxon>Brassicales</taxon>
        <taxon>Brassicaceae</taxon>
        <taxon>Brassiceae</taxon>
        <taxon>Brassica</taxon>
    </lineage>
</organism>
<dbReference type="Proteomes" id="UP001295469">
    <property type="component" value="Chromosome C04"/>
</dbReference>